<evidence type="ECO:0000256" key="4">
    <source>
        <dbReference type="ARBA" id="ARBA00022989"/>
    </source>
</evidence>
<evidence type="ECO:0000313" key="8">
    <source>
        <dbReference type="Proteomes" id="UP000237440"/>
    </source>
</evidence>
<evidence type="ECO:0000256" key="6">
    <source>
        <dbReference type="SAM" id="Phobius"/>
    </source>
</evidence>
<keyword evidence="8" id="KW-1185">Reference proteome</keyword>
<evidence type="ECO:0000256" key="2">
    <source>
        <dbReference type="ARBA" id="ARBA00008974"/>
    </source>
</evidence>
<dbReference type="PANTHER" id="PTHR30569">
    <property type="entry name" value="CYTOSINE TRANSPORTER CODB"/>
    <property type="match status" value="1"/>
</dbReference>
<dbReference type="RefSeq" id="WP_103393798.1">
    <property type="nucleotide sequence ID" value="NZ_MUJK01000001.1"/>
</dbReference>
<accession>A0A2S3VW56</accession>
<dbReference type="InterPro" id="IPR001248">
    <property type="entry name" value="Pur-cyt_permease"/>
</dbReference>
<dbReference type="Pfam" id="PF02133">
    <property type="entry name" value="Transp_cyt_pur"/>
    <property type="match status" value="1"/>
</dbReference>
<feature type="transmembrane region" description="Helical" evidence="6">
    <location>
        <begin position="338"/>
        <end position="360"/>
    </location>
</feature>
<evidence type="ECO:0008006" key="9">
    <source>
        <dbReference type="Google" id="ProtNLM"/>
    </source>
</evidence>
<feature type="transmembrane region" description="Helical" evidence="6">
    <location>
        <begin position="36"/>
        <end position="60"/>
    </location>
</feature>
<protein>
    <recommendedName>
        <fullName evidence="9">Cytosine permease</fullName>
    </recommendedName>
</protein>
<keyword evidence="3 6" id="KW-0812">Transmembrane</keyword>
<feature type="transmembrane region" description="Helical" evidence="6">
    <location>
        <begin position="303"/>
        <end position="326"/>
    </location>
</feature>
<feature type="transmembrane region" description="Helical" evidence="6">
    <location>
        <begin position="407"/>
        <end position="431"/>
    </location>
</feature>
<feature type="transmembrane region" description="Helical" evidence="6">
    <location>
        <begin position="175"/>
        <end position="197"/>
    </location>
</feature>
<dbReference type="AlphaFoldDB" id="A0A2S3VW56"/>
<dbReference type="EMBL" id="MUJK01000001">
    <property type="protein sequence ID" value="POF44185.1"/>
    <property type="molecule type" value="Genomic_DNA"/>
</dbReference>
<comment type="caution">
    <text evidence="7">The sequence shown here is derived from an EMBL/GenBank/DDBJ whole genome shotgun (WGS) entry which is preliminary data.</text>
</comment>
<gene>
    <name evidence="7" type="ORF">B0D71_05180</name>
</gene>
<dbReference type="InterPro" id="IPR030191">
    <property type="entry name" value="CodB"/>
</dbReference>
<dbReference type="GO" id="GO:0015209">
    <property type="term" value="F:cytosine transmembrane transporter activity"/>
    <property type="evidence" value="ECO:0007669"/>
    <property type="project" value="InterPro"/>
</dbReference>
<feature type="transmembrane region" description="Helical" evidence="6">
    <location>
        <begin position="66"/>
        <end position="89"/>
    </location>
</feature>
<proteinExistence type="inferred from homology"/>
<evidence type="ECO:0000256" key="1">
    <source>
        <dbReference type="ARBA" id="ARBA00004141"/>
    </source>
</evidence>
<feature type="transmembrane region" description="Helical" evidence="6">
    <location>
        <begin position="443"/>
        <end position="463"/>
    </location>
</feature>
<keyword evidence="5 6" id="KW-0472">Membrane</keyword>
<evidence type="ECO:0000256" key="5">
    <source>
        <dbReference type="ARBA" id="ARBA00023136"/>
    </source>
</evidence>
<feature type="transmembrane region" description="Helical" evidence="6">
    <location>
        <begin position="366"/>
        <end position="387"/>
    </location>
</feature>
<organism evidence="7 8">
    <name type="scientific">Pseudomonas laurylsulfativorans</name>
    <dbReference type="NCBI Taxonomy" id="1943631"/>
    <lineage>
        <taxon>Bacteria</taxon>
        <taxon>Pseudomonadati</taxon>
        <taxon>Pseudomonadota</taxon>
        <taxon>Gammaproteobacteria</taxon>
        <taxon>Pseudomonadales</taxon>
        <taxon>Pseudomonadaceae</taxon>
        <taxon>Pseudomonas</taxon>
    </lineage>
</organism>
<feature type="transmembrane region" description="Helical" evidence="6">
    <location>
        <begin position="110"/>
        <end position="131"/>
    </location>
</feature>
<evidence type="ECO:0000256" key="3">
    <source>
        <dbReference type="ARBA" id="ARBA00022692"/>
    </source>
</evidence>
<dbReference type="Gene3D" id="1.10.4160.10">
    <property type="entry name" value="Hydantoin permease"/>
    <property type="match status" value="1"/>
</dbReference>
<sequence length="491" mass="52044">MSDSGADVSGAISREALAGRLPVQGSNRLYNGFGSLLAACVAIGAASFNYLFGASIAYIGNTSIGIAGYLIGLIVGLAPVYLASGMICFRHGVDPVDAAKSSMGTRGSSLLLALILITTLGWSFVLIAMTGQAAGRLQQILFNPGGEIDNGFVATVSVLMLALVWALLRKGPAMIALLTRYTSPAILIIACIVLYLITRDVSLTTLLQTNVDAKLAYATDPLLQLAYGVEFGASNALTSVPFFGGIARLIHKRKHLITPSLLGAGLIGAGFTSAVGALAAVVTGSTEPAEWVIKTAGNGVGTVIVSILLLANLGTLISFFYFAGVSVQQVRFFARMRWDMIILVLLLPGLVVAFNTQWLIAHVMNWLAYNSAIFAGIAAVLLTDFLLLRRQVLLPTHLFVKSEEGAYWFWGGVNWVAMATIALGAAVYLMLFDPLTLAVGPTFRYVGATMPTLAVCVLAYYLAMRLVIATSYKGGYRNVRQLTLKKVTVGL</sequence>
<comment type="subcellular location">
    <subcellularLocation>
        <location evidence="1">Membrane</location>
        <topology evidence="1">Multi-pass membrane protein</topology>
    </subcellularLocation>
</comment>
<comment type="similarity">
    <text evidence="2">Belongs to the purine-cytosine permease (2.A.39) family.</text>
</comment>
<feature type="transmembrane region" description="Helical" evidence="6">
    <location>
        <begin position="151"/>
        <end position="168"/>
    </location>
</feature>
<dbReference type="OrthoDB" id="6083029at2"/>
<dbReference type="PANTHER" id="PTHR30569:SF0">
    <property type="entry name" value="CYTOSINE PERMEASE"/>
    <property type="match status" value="1"/>
</dbReference>
<keyword evidence="4 6" id="KW-1133">Transmembrane helix</keyword>
<name>A0A2S3VW56_9PSED</name>
<reference evidence="8" key="1">
    <citation type="submission" date="2017-02" db="EMBL/GenBank/DDBJ databases">
        <authorList>
            <person name="Furmanczyk E.M."/>
        </authorList>
    </citation>
    <scope>NUCLEOTIDE SEQUENCE [LARGE SCALE GENOMIC DNA]</scope>
    <source>
        <strain evidence="8">AP3_22</strain>
    </source>
</reference>
<dbReference type="GO" id="GO:0005886">
    <property type="term" value="C:plasma membrane"/>
    <property type="evidence" value="ECO:0007669"/>
    <property type="project" value="TreeGrafter"/>
</dbReference>
<evidence type="ECO:0000313" key="7">
    <source>
        <dbReference type="EMBL" id="POF44185.1"/>
    </source>
</evidence>
<feature type="transmembrane region" description="Helical" evidence="6">
    <location>
        <begin position="262"/>
        <end position="283"/>
    </location>
</feature>
<feature type="transmembrane region" description="Helical" evidence="6">
    <location>
        <begin position="231"/>
        <end position="250"/>
    </location>
</feature>
<dbReference type="Proteomes" id="UP000237440">
    <property type="component" value="Unassembled WGS sequence"/>
</dbReference>